<name>A0AAN9YB33_9HEMI</name>
<reference evidence="2 3" key="1">
    <citation type="submission" date="2024-03" db="EMBL/GenBank/DDBJ databases">
        <title>Adaptation during the transition from Ophiocordyceps entomopathogen to insect associate is accompanied by gene loss and intensified selection.</title>
        <authorList>
            <person name="Ward C.M."/>
            <person name="Onetto C.A."/>
            <person name="Borneman A.R."/>
        </authorList>
    </citation>
    <scope>NUCLEOTIDE SEQUENCE [LARGE SCALE GENOMIC DNA]</scope>
    <source>
        <strain evidence="2">AWRI1</strain>
        <tissue evidence="2">Single Adult Female</tissue>
    </source>
</reference>
<dbReference type="Gene3D" id="1.10.150.50">
    <property type="entry name" value="Transcription Factor, Ets-1"/>
    <property type="match status" value="1"/>
</dbReference>
<accession>A0AAN9YB33</accession>
<dbReference type="Proteomes" id="UP001367676">
    <property type="component" value="Unassembled WGS sequence"/>
</dbReference>
<organism evidence="2 3">
    <name type="scientific">Parthenolecanium corni</name>
    <dbReference type="NCBI Taxonomy" id="536013"/>
    <lineage>
        <taxon>Eukaryota</taxon>
        <taxon>Metazoa</taxon>
        <taxon>Ecdysozoa</taxon>
        <taxon>Arthropoda</taxon>
        <taxon>Hexapoda</taxon>
        <taxon>Insecta</taxon>
        <taxon>Pterygota</taxon>
        <taxon>Neoptera</taxon>
        <taxon>Paraneoptera</taxon>
        <taxon>Hemiptera</taxon>
        <taxon>Sternorrhyncha</taxon>
        <taxon>Coccoidea</taxon>
        <taxon>Coccidae</taxon>
        <taxon>Parthenolecanium</taxon>
    </lineage>
</organism>
<protein>
    <recommendedName>
        <fullName evidence="1">PNT domain-containing protein</fullName>
    </recommendedName>
</protein>
<feature type="domain" description="PNT" evidence="1">
    <location>
        <begin position="41"/>
        <end position="127"/>
    </location>
</feature>
<dbReference type="Pfam" id="PF02198">
    <property type="entry name" value="SAM_PNT"/>
    <property type="match status" value="1"/>
</dbReference>
<gene>
    <name evidence="2" type="ORF">V9T40_005823</name>
</gene>
<comment type="caution">
    <text evidence="2">The sequence shown here is derived from an EMBL/GenBank/DDBJ whole genome shotgun (WGS) entry which is preliminary data.</text>
</comment>
<dbReference type="SUPFAM" id="SSF47769">
    <property type="entry name" value="SAM/Pointed domain"/>
    <property type="match status" value="1"/>
</dbReference>
<dbReference type="EMBL" id="JBBCAQ010000003">
    <property type="protein sequence ID" value="KAK7604637.1"/>
    <property type="molecule type" value="Genomic_DNA"/>
</dbReference>
<dbReference type="InterPro" id="IPR013761">
    <property type="entry name" value="SAM/pointed_sf"/>
</dbReference>
<evidence type="ECO:0000259" key="1">
    <source>
        <dbReference type="PROSITE" id="PS51433"/>
    </source>
</evidence>
<proteinExistence type="predicted"/>
<dbReference type="SMART" id="SM00251">
    <property type="entry name" value="SAM_PNT"/>
    <property type="match status" value="1"/>
</dbReference>
<keyword evidence="3" id="KW-1185">Reference proteome</keyword>
<sequence length="158" mass="18496">MNHKGRNEKTQQIKMAIADRLDDEKREREKNIILLKSVCVRSSSCFRGCLLNVEQHQYPKQWTPDQVDHWIRWTANEFSFHGIEIDKKLVFRGKDICAMGREEFLDKAPPLLGDILWEHLEILQKAGRYPVVVRLSVAKGRPDIRDVTHTESNMVETE</sequence>
<evidence type="ECO:0000313" key="2">
    <source>
        <dbReference type="EMBL" id="KAK7604637.1"/>
    </source>
</evidence>
<dbReference type="PROSITE" id="PS51433">
    <property type="entry name" value="PNT"/>
    <property type="match status" value="1"/>
</dbReference>
<dbReference type="AlphaFoldDB" id="A0AAN9YB33"/>
<dbReference type="GO" id="GO:0043565">
    <property type="term" value="F:sequence-specific DNA binding"/>
    <property type="evidence" value="ECO:0007669"/>
    <property type="project" value="InterPro"/>
</dbReference>
<dbReference type="InterPro" id="IPR003118">
    <property type="entry name" value="Pointed_dom"/>
</dbReference>
<evidence type="ECO:0000313" key="3">
    <source>
        <dbReference type="Proteomes" id="UP001367676"/>
    </source>
</evidence>